<evidence type="ECO:0000256" key="4">
    <source>
        <dbReference type="ARBA" id="ARBA00022454"/>
    </source>
</evidence>
<dbReference type="GO" id="GO:0000779">
    <property type="term" value="C:condensed chromosome, centromeric region"/>
    <property type="evidence" value="ECO:0007669"/>
    <property type="project" value="TreeGrafter"/>
</dbReference>
<dbReference type="Pfam" id="PF18581">
    <property type="entry name" value="SYCP2_ARLD"/>
    <property type="match status" value="1"/>
</dbReference>
<sequence>VKNDFKPLRTLLQIAVCEDVKIKCSKQFLYKLDNLICRELNKKDIQTISTILVSIGRCGKNIRVSGQAGLLTMIKQGLVQKIITNVLIPFLYMVAWFEKSKEIILSKKQVVESFVPRICALVIDSRVNICIQQEVKLFVGIVEALCRMTTEKQRQELACQWFSMDFIANAFKGIKDSEFETVSSIKITEIGFVFLLQGLISFYLFIFFISDHQWEAVTVPEEKVQIYSIEVRESKKLLTIIMKNIIKISKKEGKELFLYFDASLEISNVTQKIFGANKYREFTRKQSISVAKTSVHILFDASGSQQMKSFSRLPGVLDNICGNKMHSKWACWTPVTNIELCNNQRASTSSGETFNQAIINKKLTKQKSSSSISNNSEETEKVKYKKETVDHKKINKSEAEVCKRNSQQRNHLKYSEDKNTENTKQNDWHIESETTYKSVLLNKTVEESLIYRKKYVLSEDMNTAICDKSFSPRKNVKSHRKSGKEFTSELNSWDMKQKKVREKLKGKGFTDAAESLISQINKRYKPKDDIKSTRKLKESLIDRYVITIGYYCHPVLQMRKLRLREKELVHEENTHSRTKTIKVPEKKQKVFSAKTQKELPKEWKNSTRIKDTMQDNRLDLSPLSGSPSSIEVMRCKEKITEKDFTQDYDCTIKSVSPNLKTSSPESLNSNNGVGGPIKSPKNNDKNLLCASEHCSPISQPLVLTPTKNITKKVDKTVPEARTRLPRRESHSASPSSMCSEGRENTWFDVPCNTTHVSGLTQHLNRKRRYIEDNLSNSDEVEMEEKEERRANFLPKKMCKTEGADHHIYKTSESISPLSTKDFSIHGENWDSEFSGVGMICEKLNSECRKKIHIRHKMMDYFTKQSWKTAQQHLNTMKHQIQEYRIKKLDKFQFLIIEELENFEKDSQSLKDLEKEFVDFWEKILQKFKAYQKSEQQRLHLLKTSLDKNVFCNTDYEETIFTSEMCTMKENMKMLQDKLLKEMQEEELLNVRRGLMSLFMAHERNVNM</sequence>
<feature type="domain" description="Synaptonemal complex protein 2 armadillo-repeat-like" evidence="8">
    <location>
        <begin position="2"/>
        <end position="107"/>
    </location>
</feature>
<dbReference type="InterPro" id="IPR041322">
    <property type="entry name" value="SYCP2_ARLD"/>
</dbReference>
<evidence type="ECO:0000256" key="3">
    <source>
        <dbReference type="ARBA" id="ARBA00007960"/>
    </source>
</evidence>
<proteinExistence type="inferred from homology"/>
<feature type="region of interest" description="Disordered" evidence="6">
    <location>
        <begin position="656"/>
        <end position="679"/>
    </location>
</feature>
<evidence type="ECO:0008006" key="12">
    <source>
        <dbReference type="Google" id="ProtNLM"/>
    </source>
</evidence>
<dbReference type="InterPro" id="IPR040560">
    <property type="entry name" value="SYCP2_SLD"/>
</dbReference>
<dbReference type="GO" id="GO:0007143">
    <property type="term" value="P:female meiotic nuclear division"/>
    <property type="evidence" value="ECO:0007669"/>
    <property type="project" value="TreeGrafter"/>
</dbReference>
<keyword evidence="7" id="KW-0472">Membrane</keyword>
<dbReference type="Pfam" id="PF18584">
    <property type="entry name" value="SYCP2_SLD"/>
    <property type="match status" value="1"/>
</dbReference>
<feature type="compositionally biased region" description="Basic and acidic residues" evidence="6">
    <location>
        <begin position="413"/>
        <end position="423"/>
    </location>
</feature>
<evidence type="ECO:0000313" key="11">
    <source>
        <dbReference type="Proteomes" id="UP000233160"/>
    </source>
</evidence>
<dbReference type="PANTHER" id="PTHR15607:SF12">
    <property type="entry name" value="SYNAPTONEMAL COMPLEX PROTEIN 2"/>
    <property type="match status" value="1"/>
</dbReference>
<keyword evidence="5" id="KW-0539">Nucleus</keyword>
<keyword evidence="4" id="KW-0158">Chromosome</keyword>
<feature type="region of interest" description="Disordered" evidence="6">
    <location>
        <begin position="402"/>
        <end position="423"/>
    </location>
</feature>
<protein>
    <recommendedName>
        <fullName evidence="12">Synaptonemal complex protein 2</fullName>
    </recommendedName>
</protein>
<accession>A0A2K6G0A4</accession>
<dbReference type="InterPro" id="IPR024835">
    <property type="entry name" value="SYCP2-like"/>
</dbReference>
<dbReference type="GO" id="GO:0007140">
    <property type="term" value="P:male meiotic nuclear division"/>
    <property type="evidence" value="ECO:0007669"/>
    <property type="project" value="TreeGrafter"/>
</dbReference>
<dbReference type="Proteomes" id="UP000233160">
    <property type="component" value="Unassembled WGS sequence"/>
</dbReference>
<evidence type="ECO:0000256" key="6">
    <source>
        <dbReference type="SAM" id="MobiDB-lite"/>
    </source>
</evidence>
<reference evidence="10" key="1">
    <citation type="submission" date="2025-08" db="UniProtKB">
        <authorList>
            <consortium name="Ensembl"/>
        </authorList>
    </citation>
    <scope>IDENTIFICATION</scope>
</reference>
<name>A0A2K6G0A4_PROCO</name>
<feature type="domain" description="Synaptonemal complex protein 2 Spt16M-like" evidence="9">
    <location>
        <begin position="200"/>
        <end position="275"/>
    </location>
</feature>
<organism evidence="10 11">
    <name type="scientific">Propithecus coquereli</name>
    <name type="common">Coquerel's sifaka</name>
    <name type="synonym">Propithecus verreauxi coquereli</name>
    <dbReference type="NCBI Taxonomy" id="379532"/>
    <lineage>
        <taxon>Eukaryota</taxon>
        <taxon>Metazoa</taxon>
        <taxon>Chordata</taxon>
        <taxon>Craniata</taxon>
        <taxon>Vertebrata</taxon>
        <taxon>Euteleostomi</taxon>
        <taxon>Mammalia</taxon>
        <taxon>Eutheria</taxon>
        <taxon>Euarchontoglires</taxon>
        <taxon>Primates</taxon>
        <taxon>Strepsirrhini</taxon>
        <taxon>Lemuriformes</taxon>
        <taxon>Indriidae</taxon>
        <taxon>Propithecus</taxon>
    </lineage>
</organism>
<dbReference type="AlphaFoldDB" id="A0A2K6G0A4"/>
<feature type="compositionally biased region" description="Polar residues" evidence="6">
    <location>
        <begin position="656"/>
        <end position="671"/>
    </location>
</feature>
<feature type="region of interest" description="Disordered" evidence="6">
    <location>
        <begin position="365"/>
        <end position="384"/>
    </location>
</feature>
<comment type="subcellular location">
    <subcellularLocation>
        <location evidence="2">Chromosome</location>
    </subcellularLocation>
    <subcellularLocation>
        <location evidence="1">Nucleus</location>
    </subcellularLocation>
</comment>
<feature type="transmembrane region" description="Helical" evidence="7">
    <location>
        <begin position="190"/>
        <end position="209"/>
    </location>
</feature>
<comment type="similarity">
    <text evidence="3">Belongs to the SYCP2 family.</text>
</comment>
<dbReference type="OMA" id="MCEEFNT"/>
<evidence type="ECO:0000256" key="7">
    <source>
        <dbReference type="SAM" id="Phobius"/>
    </source>
</evidence>
<keyword evidence="7" id="KW-1133">Transmembrane helix</keyword>
<feature type="compositionally biased region" description="Low complexity" evidence="6">
    <location>
        <begin position="366"/>
        <end position="376"/>
    </location>
</feature>
<dbReference type="STRING" id="379532.ENSPCOP00000019650"/>
<dbReference type="GO" id="GO:0000800">
    <property type="term" value="C:lateral element"/>
    <property type="evidence" value="ECO:0007669"/>
    <property type="project" value="TreeGrafter"/>
</dbReference>
<evidence type="ECO:0000259" key="8">
    <source>
        <dbReference type="Pfam" id="PF18581"/>
    </source>
</evidence>
<dbReference type="PANTHER" id="PTHR15607">
    <property type="entry name" value="SYNAPTONEMAL COMPLEX PROTEIN-RELATED"/>
    <property type="match status" value="1"/>
</dbReference>
<reference evidence="10" key="2">
    <citation type="submission" date="2025-09" db="UniProtKB">
        <authorList>
            <consortium name="Ensembl"/>
        </authorList>
    </citation>
    <scope>IDENTIFICATION</scope>
</reference>
<evidence type="ECO:0000313" key="10">
    <source>
        <dbReference type="Ensembl" id="ENSPCOP00000019650.1"/>
    </source>
</evidence>
<evidence type="ECO:0000256" key="1">
    <source>
        <dbReference type="ARBA" id="ARBA00004123"/>
    </source>
</evidence>
<keyword evidence="7" id="KW-0812">Transmembrane</keyword>
<keyword evidence="11" id="KW-1185">Reference proteome</keyword>
<evidence type="ECO:0000259" key="9">
    <source>
        <dbReference type="Pfam" id="PF18584"/>
    </source>
</evidence>
<evidence type="ECO:0000256" key="5">
    <source>
        <dbReference type="ARBA" id="ARBA00023242"/>
    </source>
</evidence>
<dbReference type="GeneTree" id="ENSGT00530000063859"/>
<evidence type="ECO:0000256" key="2">
    <source>
        <dbReference type="ARBA" id="ARBA00004286"/>
    </source>
</evidence>
<dbReference type="Ensembl" id="ENSPCOT00000030300.1">
    <property type="protein sequence ID" value="ENSPCOP00000019650.1"/>
    <property type="gene ID" value="ENSPCOG00000021778.1"/>
</dbReference>